<dbReference type="InterPro" id="IPR001965">
    <property type="entry name" value="Znf_PHD"/>
</dbReference>
<dbReference type="InterPro" id="IPR003613">
    <property type="entry name" value="Ubox_domain"/>
</dbReference>
<dbReference type="PANTHER" id="PTHR24102:SF28">
    <property type="entry name" value="PHD-TYPE DOMAIN-CONTAINING PROTEIN"/>
    <property type="match status" value="1"/>
</dbReference>
<keyword evidence="1" id="KW-0479">Metal-binding</keyword>
<reference evidence="7 8" key="1">
    <citation type="submission" date="2024-03" db="EMBL/GenBank/DDBJ databases">
        <title>The Acrasis kona genome and developmental transcriptomes reveal deep origins of eukaryotic multicellular pathways.</title>
        <authorList>
            <person name="Sheikh S."/>
            <person name="Fu C.-J."/>
            <person name="Brown M.W."/>
            <person name="Baldauf S.L."/>
        </authorList>
    </citation>
    <scope>NUCLEOTIDE SEQUENCE [LARGE SCALE GENOMIC DNA]</scope>
    <source>
        <strain evidence="7 8">ATCC MYA-3509</strain>
    </source>
</reference>
<dbReference type="PROSITE" id="PS50016">
    <property type="entry name" value="ZF_PHD_2"/>
    <property type="match status" value="1"/>
</dbReference>
<dbReference type="Proteomes" id="UP001431209">
    <property type="component" value="Unassembled WGS sequence"/>
</dbReference>
<evidence type="ECO:0000256" key="1">
    <source>
        <dbReference type="ARBA" id="ARBA00022723"/>
    </source>
</evidence>
<comment type="caution">
    <text evidence="7">The sequence shown here is derived from an EMBL/GenBank/DDBJ whole genome shotgun (WGS) entry which is preliminary data.</text>
</comment>
<sequence length="591" mass="68670">MRLPTFSCEDFESALINPQQHSQLLMELHSKLFNNQHLNSLESITDKYNVTLESSADPDVAYQHYTFQERLVMMHKLIEHLIRCQEHSSVQKSKLNSLLVPSKPFATDMNGNELYHFGHDLANRLFYISPSNLNWRTLATTADQIQQACDVLYPSDPVKICILKIINHHHHSKIQSHPSSPHSTNKFAPKRSKPFRYQVPHRTCIQCSIQESHYNHDHNLLTCGQCKTSYHVKCHDPPLASIPIRYRYFVWTCEHCKFCESCKVDQHGDQMLICDECDRAFHTYCLNPPLLEIPTGSWKCNDCNERQVGQPDNDYQKIPTCEDCVFFEEDHDDDEINLVNPNDEFVEIESTTLMKELSTAQRMRDDLIHEEGFVSGRVSENALCLDDEFSHCEEQVTRALLRKRLSNITHIRSIVHHVTNLECIHALRTNHEDCEMVIDELLSGNHACMHRLRKKIANGNHDDDDPFHDEDDDDDDDLIVSEESDTDYHAPRSTGGDVKYNKHQSLRMYRNPLSGFCDPITQEELIDPYISKYGHVLSYSTWKKVLLEKAVKDHCPFTKKPLGLDDLKRLTMENIHEYQQELNQYPLDTVK</sequence>
<name>A0AAW2Z0G9_9EUKA</name>
<proteinExistence type="predicted"/>
<gene>
    <name evidence="7" type="ORF">AKO1_014315</name>
</gene>
<dbReference type="GO" id="GO:0008270">
    <property type="term" value="F:zinc ion binding"/>
    <property type="evidence" value="ECO:0007669"/>
    <property type="project" value="UniProtKB-KW"/>
</dbReference>
<dbReference type="InterPro" id="IPR013083">
    <property type="entry name" value="Znf_RING/FYVE/PHD"/>
</dbReference>
<feature type="domain" description="PHD-type" evidence="6">
    <location>
        <begin position="253"/>
        <end position="306"/>
    </location>
</feature>
<dbReference type="AlphaFoldDB" id="A0AAW2Z0G9"/>
<evidence type="ECO:0000256" key="2">
    <source>
        <dbReference type="ARBA" id="ARBA00022771"/>
    </source>
</evidence>
<dbReference type="PANTHER" id="PTHR24102">
    <property type="entry name" value="PHD FINGER PROTEIN"/>
    <property type="match status" value="1"/>
</dbReference>
<dbReference type="Gene3D" id="3.30.40.10">
    <property type="entry name" value="Zinc/RING finger domain, C3HC4 (zinc finger)"/>
    <property type="match status" value="3"/>
</dbReference>
<dbReference type="SUPFAM" id="SSF57850">
    <property type="entry name" value="RING/U-box"/>
    <property type="match status" value="1"/>
</dbReference>
<evidence type="ECO:0000313" key="8">
    <source>
        <dbReference type="Proteomes" id="UP001431209"/>
    </source>
</evidence>
<protein>
    <submittedName>
        <fullName evidence="7">Histone-lysine N-methyltransferase</fullName>
    </submittedName>
</protein>
<dbReference type="InterPro" id="IPR019787">
    <property type="entry name" value="Znf_PHD-finger"/>
</dbReference>
<keyword evidence="3" id="KW-0862">Zinc</keyword>
<dbReference type="SMART" id="SM00249">
    <property type="entry name" value="PHD"/>
    <property type="match status" value="2"/>
</dbReference>
<dbReference type="GO" id="GO:0016567">
    <property type="term" value="P:protein ubiquitination"/>
    <property type="evidence" value="ECO:0007669"/>
    <property type="project" value="InterPro"/>
</dbReference>
<dbReference type="Pfam" id="PF00628">
    <property type="entry name" value="PHD"/>
    <property type="match status" value="2"/>
</dbReference>
<dbReference type="InterPro" id="IPR011011">
    <property type="entry name" value="Znf_FYVE_PHD"/>
</dbReference>
<evidence type="ECO:0000256" key="4">
    <source>
        <dbReference type="PROSITE-ProRule" id="PRU00146"/>
    </source>
</evidence>
<evidence type="ECO:0000259" key="6">
    <source>
        <dbReference type="PROSITE" id="PS50016"/>
    </source>
</evidence>
<accession>A0AAW2Z0G9</accession>
<keyword evidence="2 4" id="KW-0863">Zinc-finger</keyword>
<dbReference type="SUPFAM" id="SSF57903">
    <property type="entry name" value="FYVE/PHD zinc finger"/>
    <property type="match status" value="2"/>
</dbReference>
<feature type="compositionally biased region" description="Acidic residues" evidence="5">
    <location>
        <begin position="462"/>
        <end position="485"/>
    </location>
</feature>
<dbReference type="GO" id="GO:0004842">
    <property type="term" value="F:ubiquitin-protein transferase activity"/>
    <property type="evidence" value="ECO:0007669"/>
    <property type="project" value="InterPro"/>
</dbReference>
<keyword evidence="8" id="KW-1185">Reference proteome</keyword>
<feature type="region of interest" description="Disordered" evidence="5">
    <location>
        <begin position="459"/>
        <end position="499"/>
    </location>
</feature>
<dbReference type="EMBL" id="JAOPGA020000876">
    <property type="protein sequence ID" value="KAL0482596.1"/>
    <property type="molecule type" value="Genomic_DNA"/>
</dbReference>
<evidence type="ECO:0000256" key="5">
    <source>
        <dbReference type="SAM" id="MobiDB-lite"/>
    </source>
</evidence>
<evidence type="ECO:0000313" key="7">
    <source>
        <dbReference type="EMBL" id="KAL0482596.1"/>
    </source>
</evidence>
<evidence type="ECO:0000256" key="3">
    <source>
        <dbReference type="ARBA" id="ARBA00022833"/>
    </source>
</evidence>
<dbReference type="Pfam" id="PF04564">
    <property type="entry name" value="U-box"/>
    <property type="match status" value="1"/>
</dbReference>
<organism evidence="7 8">
    <name type="scientific">Acrasis kona</name>
    <dbReference type="NCBI Taxonomy" id="1008807"/>
    <lineage>
        <taxon>Eukaryota</taxon>
        <taxon>Discoba</taxon>
        <taxon>Heterolobosea</taxon>
        <taxon>Tetramitia</taxon>
        <taxon>Eutetramitia</taxon>
        <taxon>Acrasidae</taxon>
        <taxon>Acrasis</taxon>
    </lineage>
</organism>